<reference evidence="2" key="1">
    <citation type="submission" date="2021-03" db="EMBL/GenBank/DDBJ databases">
        <title>Genome sequencing and assembly of Tianweitania sediminis.</title>
        <authorList>
            <person name="Chhetri G."/>
        </authorList>
    </citation>
    <scope>NUCLEOTIDE SEQUENCE</scope>
    <source>
        <strain evidence="2">Z8</strain>
    </source>
</reference>
<dbReference type="Pfam" id="PF05437">
    <property type="entry name" value="AzlD"/>
    <property type="match status" value="1"/>
</dbReference>
<gene>
    <name evidence="2" type="ORF">J5Y06_19360</name>
</gene>
<sequence>MTFSAVDSWWWPFLFILIAGWLATDAWRFLGVYLGGRLRDDAPVLVLVRTIATALVAAVIGNLIIFPSGELADTPLWLRLGAALIGFAAFLLTGQRMIVGIVVAEALLLFGIYSL</sequence>
<feature type="transmembrane region" description="Helical" evidence="1">
    <location>
        <begin position="12"/>
        <end position="30"/>
    </location>
</feature>
<feature type="transmembrane region" description="Helical" evidence="1">
    <location>
        <begin position="42"/>
        <end position="64"/>
    </location>
</feature>
<dbReference type="EMBL" id="JAGIYY010000009">
    <property type="protein sequence ID" value="MBP0440813.1"/>
    <property type="molecule type" value="Genomic_DNA"/>
</dbReference>
<comment type="caution">
    <text evidence="2">The sequence shown here is derived from an EMBL/GenBank/DDBJ whole genome shotgun (WGS) entry which is preliminary data.</text>
</comment>
<name>A0A8J7R182_9HYPH</name>
<organism evidence="2 3">
    <name type="scientific">Tianweitania sediminis</name>
    <dbReference type="NCBI Taxonomy" id="1502156"/>
    <lineage>
        <taxon>Bacteria</taxon>
        <taxon>Pseudomonadati</taxon>
        <taxon>Pseudomonadota</taxon>
        <taxon>Alphaproteobacteria</taxon>
        <taxon>Hyphomicrobiales</taxon>
        <taxon>Phyllobacteriaceae</taxon>
        <taxon>Tianweitania</taxon>
    </lineage>
</organism>
<protein>
    <submittedName>
        <fullName evidence="2">AzlD domain-containing protein</fullName>
    </submittedName>
</protein>
<dbReference type="InterPro" id="IPR008407">
    <property type="entry name" value="Brnchd-chn_aa_trnsp_AzlD"/>
</dbReference>
<evidence type="ECO:0000313" key="3">
    <source>
        <dbReference type="Proteomes" id="UP000666240"/>
    </source>
</evidence>
<evidence type="ECO:0000256" key="1">
    <source>
        <dbReference type="SAM" id="Phobius"/>
    </source>
</evidence>
<keyword evidence="1" id="KW-1133">Transmembrane helix</keyword>
<proteinExistence type="predicted"/>
<dbReference type="RefSeq" id="WP_209336842.1">
    <property type="nucleotide sequence ID" value="NZ_JAGIYY010000009.1"/>
</dbReference>
<keyword evidence="1" id="KW-0472">Membrane</keyword>
<dbReference type="AlphaFoldDB" id="A0A8J7R182"/>
<keyword evidence="3" id="KW-1185">Reference proteome</keyword>
<evidence type="ECO:0000313" key="2">
    <source>
        <dbReference type="EMBL" id="MBP0440813.1"/>
    </source>
</evidence>
<keyword evidence="1" id="KW-0812">Transmembrane</keyword>
<dbReference type="Proteomes" id="UP000666240">
    <property type="component" value="Unassembled WGS sequence"/>
</dbReference>
<accession>A0A8J7R182</accession>